<feature type="region of interest" description="Disordered" evidence="1">
    <location>
        <begin position="310"/>
        <end position="343"/>
    </location>
</feature>
<dbReference type="AlphaFoldDB" id="A0A067MHG3"/>
<organism evidence="2 3">
    <name type="scientific">Botryobasidium botryosum (strain FD-172 SS1)</name>
    <dbReference type="NCBI Taxonomy" id="930990"/>
    <lineage>
        <taxon>Eukaryota</taxon>
        <taxon>Fungi</taxon>
        <taxon>Dikarya</taxon>
        <taxon>Basidiomycota</taxon>
        <taxon>Agaricomycotina</taxon>
        <taxon>Agaricomycetes</taxon>
        <taxon>Cantharellales</taxon>
        <taxon>Botryobasidiaceae</taxon>
        <taxon>Botryobasidium</taxon>
    </lineage>
</organism>
<feature type="compositionally biased region" description="Basic and acidic residues" evidence="1">
    <location>
        <begin position="317"/>
        <end position="343"/>
    </location>
</feature>
<sequence>MKYCSVACSGQTLSMTSTAAVLARYWDTRLDPISSNNFQITLEFRFLQTKIDFDKFKGCVESVRDRRNVQLKFGIKCFAMHSGNRRFNDGTLKQFSRHPARLYETWISDNDLKKLNALGLSQKPRSRALSAKARGFPAKARVDDAHKYLYESIGQKDWPQAATTETDITKAKVKEARRYTGTRNQNAVMNDRPAAEIAKILWNKPVEKLAVEWLHRSAFSFGGLGDSSRPLAAQVPKNLVFGTYETNTQMIRWEDFVKRVATHGTGVHVRTSLDYTGVSVKETRQWIEEKKPSWIASGLSYNISSAARVSNSTKPSIESKRGAKGSPKEPKRPEQPGPEKGRQEDVFDKHIFHLFERINPLKLEFYLDQEVEKVVYGWGVKKTTATT</sequence>
<evidence type="ECO:0000313" key="2">
    <source>
        <dbReference type="EMBL" id="KDQ14969.1"/>
    </source>
</evidence>
<dbReference type="Proteomes" id="UP000027195">
    <property type="component" value="Unassembled WGS sequence"/>
</dbReference>
<dbReference type="OrthoDB" id="3219467at2759"/>
<evidence type="ECO:0000256" key="1">
    <source>
        <dbReference type="SAM" id="MobiDB-lite"/>
    </source>
</evidence>
<proteinExistence type="predicted"/>
<dbReference type="InParanoid" id="A0A067MHG3"/>
<dbReference type="STRING" id="930990.A0A067MHG3"/>
<reference evidence="3" key="1">
    <citation type="journal article" date="2014" name="Proc. Natl. Acad. Sci. U.S.A.">
        <title>Extensive sampling of basidiomycete genomes demonstrates inadequacy of the white-rot/brown-rot paradigm for wood decay fungi.</title>
        <authorList>
            <person name="Riley R."/>
            <person name="Salamov A.A."/>
            <person name="Brown D.W."/>
            <person name="Nagy L.G."/>
            <person name="Floudas D."/>
            <person name="Held B.W."/>
            <person name="Levasseur A."/>
            <person name="Lombard V."/>
            <person name="Morin E."/>
            <person name="Otillar R."/>
            <person name="Lindquist E.A."/>
            <person name="Sun H."/>
            <person name="LaButti K.M."/>
            <person name="Schmutz J."/>
            <person name="Jabbour D."/>
            <person name="Luo H."/>
            <person name="Baker S.E."/>
            <person name="Pisabarro A.G."/>
            <person name="Walton J.D."/>
            <person name="Blanchette R.A."/>
            <person name="Henrissat B."/>
            <person name="Martin F."/>
            <person name="Cullen D."/>
            <person name="Hibbett D.S."/>
            <person name="Grigoriev I.V."/>
        </authorList>
    </citation>
    <scope>NUCLEOTIDE SEQUENCE [LARGE SCALE GENOMIC DNA]</scope>
    <source>
        <strain evidence="3">FD-172 SS1</strain>
    </source>
</reference>
<keyword evidence="3" id="KW-1185">Reference proteome</keyword>
<name>A0A067MHG3_BOTB1</name>
<protein>
    <submittedName>
        <fullName evidence="2">Uncharacterized protein</fullName>
    </submittedName>
</protein>
<dbReference type="HOGENOM" id="CLU_713688_0_0_1"/>
<gene>
    <name evidence="2" type="ORF">BOTBODRAFT_65905</name>
</gene>
<dbReference type="EMBL" id="KL198035">
    <property type="protein sequence ID" value="KDQ14969.1"/>
    <property type="molecule type" value="Genomic_DNA"/>
</dbReference>
<evidence type="ECO:0000313" key="3">
    <source>
        <dbReference type="Proteomes" id="UP000027195"/>
    </source>
</evidence>
<accession>A0A067MHG3</accession>